<dbReference type="EMBL" id="NKQK01000025">
    <property type="protein sequence ID" value="PSR91720.1"/>
    <property type="molecule type" value="Genomic_DNA"/>
</dbReference>
<feature type="repeat" description="PPR" evidence="3">
    <location>
        <begin position="307"/>
        <end position="341"/>
    </location>
</feature>
<dbReference type="STRING" id="1590841.A0A2R6PJA5"/>
<evidence type="ECO:0000256" key="3">
    <source>
        <dbReference type="PROSITE-ProRule" id="PRU00708"/>
    </source>
</evidence>
<feature type="repeat" description="PPR" evidence="3">
    <location>
        <begin position="342"/>
        <end position="376"/>
    </location>
</feature>
<keyword evidence="2" id="KW-0677">Repeat</keyword>
<dbReference type="InParanoid" id="A0A2R6PJA5"/>
<sequence length="392" mass="44378">MSELGIPVSPYALSVMLCYLVYSNRIDNILDVYGEMGDGLREEKSRCINVYDFVINDFFATQRVRLKWLNFHLAMIERRSVVDSVACPKPSLVTFSTLISGYCKELRLEKAFDLYNLMRTMGIDPDLIIYSILIDGLFRVGKFEEGNRLLSAALDRGGFWFRNQWGRLLEACGIFSQIMKRGIEPSVCTYSSLIDGVCKWGNLKGKFDLYMDMVNKGHTPDVAVYCLLITALSKQGRGGFAVKFFNKSVKRGRMDDVIFLLSTMLGKGLEPNMVTSGCLIDGYFKTYNMQNAFELYEEMLWNNITPNIVSYSILIDGLCKRGLVGEVSAAFDHDSNQNSLPDLVANGILIRGYCKVGRLADAMMFYNRMLEDGILLDSFLQNCTLRISSSRR</sequence>
<accession>A0A2R6PJA5</accession>
<dbReference type="OrthoDB" id="185373at2759"/>
<evidence type="ECO:0000256" key="1">
    <source>
        <dbReference type="ARBA" id="ARBA00007626"/>
    </source>
</evidence>
<dbReference type="Gene3D" id="1.25.40.10">
    <property type="entry name" value="Tetratricopeptide repeat domain"/>
    <property type="match status" value="3"/>
</dbReference>
<dbReference type="PROSITE" id="PS51375">
    <property type="entry name" value="PPR"/>
    <property type="match status" value="5"/>
</dbReference>
<keyword evidence="5" id="KW-1185">Reference proteome</keyword>
<dbReference type="PANTHER" id="PTHR47941">
    <property type="entry name" value="PENTATRICOPEPTIDE REPEAT-CONTAINING PROTEIN 3, MITOCHONDRIAL"/>
    <property type="match status" value="1"/>
</dbReference>
<evidence type="ECO:0000313" key="5">
    <source>
        <dbReference type="Proteomes" id="UP000241394"/>
    </source>
</evidence>
<evidence type="ECO:0000256" key="2">
    <source>
        <dbReference type="ARBA" id="ARBA00022737"/>
    </source>
</evidence>
<comment type="similarity">
    <text evidence="1">Belongs to the PPR family. P subfamily.</text>
</comment>
<dbReference type="InterPro" id="IPR002885">
    <property type="entry name" value="PPR_rpt"/>
</dbReference>
<dbReference type="OMA" id="EANCHIY"/>
<feature type="repeat" description="PPR" evidence="3">
    <location>
        <begin position="91"/>
        <end position="125"/>
    </location>
</feature>
<dbReference type="Proteomes" id="UP000241394">
    <property type="component" value="Chromosome LG25"/>
</dbReference>
<name>A0A2R6PJA5_ACTCC</name>
<dbReference type="Gramene" id="PSR91720">
    <property type="protein sequence ID" value="PSR91720"/>
    <property type="gene ID" value="CEY00_Acc29066"/>
</dbReference>
<dbReference type="AlphaFoldDB" id="A0A2R6PJA5"/>
<gene>
    <name evidence="4" type="ORF">CEY00_Acc29066</name>
</gene>
<comment type="caution">
    <text evidence="4">The sequence shown here is derived from an EMBL/GenBank/DDBJ whole genome shotgun (WGS) entry which is preliminary data.</text>
</comment>
<dbReference type="Pfam" id="PF01535">
    <property type="entry name" value="PPR"/>
    <property type="match status" value="2"/>
</dbReference>
<dbReference type="NCBIfam" id="TIGR00756">
    <property type="entry name" value="PPR"/>
    <property type="match status" value="3"/>
</dbReference>
<feature type="repeat" description="PPR" evidence="3">
    <location>
        <begin position="272"/>
        <end position="306"/>
    </location>
</feature>
<protein>
    <submittedName>
        <fullName evidence="4">Pentatricopeptide repeat-containing protein</fullName>
    </submittedName>
</protein>
<dbReference type="InterPro" id="IPR011990">
    <property type="entry name" value="TPR-like_helical_dom_sf"/>
</dbReference>
<evidence type="ECO:0000313" key="4">
    <source>
        <dbReference type="EMBL" id="PSR91720.1"/>
    </source>
</evidence>
<feature type="repeat" description="PPR" evidence="3">
    <location>
        <begin position="186"/>
        <end position="220"/>
    </location>
</feature>
<proteinExistence type="inferred from homology"/>
<organism evidence="4 5">
    <name type="scientific">Actinidia chinensis var. chinensis</name>
    <name type="common">Chinese soft-hair kiwi</name>
    <dbReference type="NCBI Taxonomy" id="1590841"/>
    <lineage>
        <taxon>Eukaryota</taxon>
        <taxon>Viridiplantae</taxon>
        <taxon>Streptophyta</taxon>
        <taxon>Embryophyta</taxon>
        <taxon>Tracheophyta</taxon>
        <taxon>Spermatophyta</taxon>
        <taxon>Magnoliopsida</taxon>
        <taxon>eudicotyledons</taxon>
        <taxon>Gunneridae</taxon>
        <taxon>Pentapetalae</taxon>
        <taxon>asterids</taxon>
        <taxon>Ericales</taxon>
        <taxon>Actinidiaceae</taxon>
        <taxon>Actinidia</taxon>
    </lineage>
</organism>
<reference evidence="5" key="2">
    <citation type="journal article" date="2018" name="BMC Genomics">
        <title>A manually annotated Actinidia chinensis var. chinensis (kiwifruit) genome highlights the challenges associated with draft genomes and gene prediction in plants.</title>
        <authorList>
            <person name="Pilkington S.M."/>
            <person name="Crowhurst R."/>
            <person name="Hilario E."/>
            <person name="Nardozza S."/>
            <person name="Fraser L."/>
            <person name="Peng Y."/>
            <person name="Gunaseelan K."/>
            <person name="Simpson R."/>
            <person name="Tahir J."/>
            <person name="Deroles S.C."/>
            <person name="Templeton K."/>
            <person name="Luo Z."/>
            <person name="Davy M."/>
            <person name="Cheng C."/>
            <person name="McNeilage M."/>
            <person name="Scaglione D."/>
            <person name="Liu Y."/>
            <person name="Zhang Q."/>
            <person name="Datson P."/>
            <person name="De Silva N."/>
            <person name="Gardiner S.E."/>
            <person name="Bassett H."/>
            <person name="Chagne D."/>
            <person name="McCallum J."/>
            <person name="Dzierzon H."/>
            <person name="Deng C."/>
            <person name="Wang Y.Y."/>
            <person name="Barron L."/>
            <person name="Manako K."/>
            <person name="Bowen J."/>
            <person name="Foster T.M."/>
            <person name="Erridge Z.A."/>
            <person name="Tiffin H."/>
            <person name="Waite C.N."/>
            <person name="Davies K.M."/>
            <person name="Grierson E.P."/>
            <person name="Laing W.A."/>
            <person name="Kirk R."/>
            <person name="Chen X."/>
            <person name="Wood M."/>
            <person name="Montefiori M."/>
            <person name="Brummell D.A."/>
            <person name="Schwinn K.E."/>
            <person name="Catanach A."/>
            <person name="Fullerton C."/>
            <person name="Li D."/>
            <person name="Meiyalaghan S."/>
            <person name="Nieuwenhuizen N."/>
            <person name="Read N."/>
            <person name="Prakash R."/>
            <person name="Hunter D."/>
            <person name="Zhang H."/>
            <person name="McKenzie M."/>
            <person name="Knabel M."/>
            <person name="Harris A."/>
            <person name="Allan A.C."/>
            <person name="Gleave A."/>
            <person name="Chen A."/>
            <person name="Janssen B.J."/>
            <person name="Plunkett B."/>
            <person name="Ampomah-Dwamena C."/>
            <person name="Voogd C."/>
            <person name="Leif D."/>
            <person name="Lafferty D."/>
            <person name="Souleyre E.J.F."/>
            <person name="Varkonyi-Gasic E."/>
            <person name="Gambi F."/>
            <person name="Hanley J."/>
            <person name="Yao J.L."/>
            <person name="Cheung J."/>
            <person name="David K.M."/>
            <person name="Warren B."/>
            <person name="Marsh K."/>
            <person name="Snowden K.C."/>
            <person name="Lin-Wang K."/>
            <person name="Brian L."/>
            <person name="Martinez-Sanchez M."/>
            <person name="Wang M."/>
            <person name="Ileperuma N."/>
            <person name="Macnee N."/>
            <person name="Campin R."/>
            <person name="McAtee P."/>
            <person name="Drummond R.S.M."/>
            <person name="Espley R.V."/>
            <person name="Ireland H.S."/>
            <person name="Wu R."/>
            <person name="Atkinson R.G."/>
            <person name="Karunairetnam S."/>
            <person name="Bulley S."/>
            <person name="Chunkath S."/>
            <person name="Hanley Z."/>
            <person name="Storey R."/>
            <person name="Thrimawithana A.H."/>
            <person name="Thomson S."/>
            <person name="David C."/>
            <person name="Testolin R."/>
            <person name="Huang H."/>
            <person name="Hellens R.P."/>
            <person name="Schaffer R.J."/>
        </authorList>
    </citation>
    <scope>NUCLEOTIDE SEQUENCE [LARGE SCALE GENOMIC DNA]</scope>
    <source>
        <strain evidence="5">cv. Red5</strain>
    </source>
</reference>
<dbReference type="Pfam" id="PF13041">
    <property type="entry name" value="PPR_2"/>
    <property type="match status" value="3"/>
</dbReference>
<reference evidence="4 5" key="1">
    <citation type="submission" date="2017-07" db="EMBL/GenBank/DDBJ databases">
        <title>An improved, manually edited Actinidia chinensis var. chinensis (kiwifruit) genome highlights the challenges associated with draft genomes and gene prediction in plants.</title>
        <authorList>
            <person name="Pilkington S."/>
            <person name="Crowhurst R."/>
            <person name="Hilario E."/>
            <person name="Nardozza S."/>
            <person name="Fraser L."/>
            <person name="Peng Y."/>
            <person name="Gunaseelan K."/>
            <person name="Simpson R."/>
            <person name="Tahir J."/>
            <person name="Deroles S."/>
            <person name="Templeton K."/>
            <person name="Luo Z."/>
            <person name="Davy M."/>
            <person name="Cheng C."/>
            <person name="Mcneilage M."/>
            <person name="Scaglione D."/>
            <person name="Liu Y."/>
            <person name="Zhang Q."/>
            <person name="Datson P."/>
            <person name="De Silva N."/>
            <person name="Gardiner S."/>
            <person name="Bassett H."/>
            <person name="Chagne D."/>
            <person name="Mccallum J."/>
            <person name="Dzierzon H."/>
            <person name="Deng C."/>
            <person name="Wang Y.-Y."/>
            <person name="Barron N."/>
            <person name="Manako K."/>
            <person name="Bowen J."/>
            <person name="Foster T."/>
            <person name="Erridge Z."/>
            <person name="Tiffin H."/>
            <person name="Waite C."/>
            <person name="Davies K."/>
            <person name="Grierson E."/>
            <person name="Laing W."/>
            <person name="Kirk R."/>
            <person name="Chen X."/>
            <person name="Wood M."/>
            <person name="Montefiori M."/>
            <person name="Brummell D."/>
            <person name="Schwinn K."/>
            <person name="Catanach A."/>
            <person name="Fullerton C."/>
            <person name="Li D."/>
            <person name="Meiyalaghan S."/>
            <person name="Nieuwenhuizen N."/>
            <person name="Read N."/>
            <person name="Prakash R."/>
            <person name="Hunter D."/>
            <person name="Zhang H."/>
            <person name="Mckenzie M."/>
            <person name="Knabel M."/>
            <person name="Harris A."/>
            <person name="Allan A."/>
            <person name="Chen A."/>
            <person name="Janssen B."/>
            <person name="Plunkett B."/>
            <person name="Dwamena C."/>
            <person name="Voogd C."/>
            <person name="Leif D."/>
            <person name="Lafferty D."/>
            <person name="Souleyre E."/>
            <person name="Varkonyi-Gasic E."/>
            <person name="Gambi F."/>
            <person name="Hanley J."/>
            <person name="Yao J.-L."/>
            <person name="Cheung J."/>
            <person name="David K."/>
            <person name="Warren B."/>
            <person name="Marsh K."/>
            <person name="Snowden K."/>
            <person name="Lin-Wang K."/>
            <person name="Brian L."/>
            <person name="Martinez-Sanchez M."/>
            <person name="Wang M."/>
            <person name="Ileperuma N."/>
            <person name="Macnee N."/>
            <person name="Campin R."/>
            <person name="Mcatee P."/>
            <person name="Drummond R."/>
            <person name="Espley R."/>
            <person name="Ireland H."/>
            <person name="Wu R."/>
            <person name="Atkinson R."/>
            <person name="Karunairetnam S."/>
            <person name="Bulley S."/>
            <person name="Chunkath S."/>
            <person name="Hanley Z."/>
            <person name="Storey R."/>
            <person name="Thrimawithana A."/>
            <person name="Thomson S."/>
            <person name="David C."/>
            <person name="Testolin R."/>
        </authorList>
    </citation>
    <scope>NUCLEOTIDE SEQUENCE [LARGE SCALE GENOMIC DNA]</scope>
    <source>
        <strain evidence="5">cv. Red5</strain>
        <tissue evidence="4">Young leaf</tissue>
    </source>
</reference>